<dbReference type="EMBL" id="KN714779">
    <property type="protein sequence ID" value="KUI61528.1"/>
    <property type="molecule type" value="Genomic_DNA"/>
</dbReference>
<dbReference type="OrthoDB" id="3050608at2759"/>
<evidence type="ECO:0000313" key="2">
    <source>
        <dbReference type="EMBL" id="KUI61528.1"/>
    </source>
</evidence>
<name>A0A194VCB1_CYTMA</name>
<sequence length="118" mass="12620">MDFVKNLTGGNKEGEQQGQQTQQTTSGGGFTDKLNNLAGGGAQGEKNEDAVDKGLFPKYLIWFGDGVAGVDWAQEHVLGQGPQSNESAIEQAKDEQISDFIRGQYKSTTGKDVPIADK</sequence>
<dbReference type="PANTHER" id="PTHR40462">
    <property type="entry name" value="CHROMOSOME 1, WHOLE GENOME SHOTGUN SEQUENCE"/>
    <property type="match status" value="1"/>
</dbReference>
<gene>
    <name evidence="2" type="ORF">VP1G_08708</name>
</gene>
<feature type="region of interest" description="Disordered" evidence="1">
    <location>
        <begin position="1"/>
        <end position="49"/>
    </location>
</feature>
<organism evidence="2 3">
    <name type="scientific">Cytospora mali</name>
    <name type="common">Apple Valsa canker fungus</name>
    <name type="synonym">Valsa mali</name>
    <dbReference type="NCBI Taxonomy" id="578113"/>
    <lineage>
        <taxon>Eukaryota</taxon>
        <taxon>Fungi</taxon>
        <taxon>Dikarya</taxon>
        <taxon>Ascomycota</taxon>
        <taxon>Pezizomycotina</taxon>
        <taxon>Sordariomycetes</taxon>
        <taxon>Sordariomycetidae</taxon>
        <taxon>Diaporthales</taxon>
        <taxon>Cytosporaceae</taxon>
        <taxon>Cytospora</taxon>
    </lineage>
</organism>
<protein>
    <submittedName>
        <fullName evidence="2">Uncharacterized protein</fullName>
    </submittedName>
</protein>
<dbReference type="PANTHER" id="PTHR40462:SF1">
    <property type="entry name" value="EXPRESSED PROTEIN"/>
    <property type="match status" value="1"/>
</dbReference>
<reference evidence="3" key="1">
    <citation type="submission" date="2014-12" db="EMBL/GenBank/DDBJ databases">
        <title>Genome Sequence of Valsa Canker Pathogens Uncovers a Specific Adaption of Colonization on Woody Bark.</title>
        <authorList>
            <person name="Yin Z."/>
            <person name="Liu H."/>
            <person name="Gao X."/>
            <person name="Li Z."/>
            <person name="Song N."/>
            <person name="Ke X."/>
            <person name="Dai Q."/>
            <person name="Wu Y."/>
            <person name="Sun Y."/>
            <person name="Xu J.-R."/>
            <person name="Kang Z.K."/>
            <person name="Wang L."/>
            <person name="Huang L."/>
        </authorList>
    </citation>
    <scope>NUCLEOTIDE SEQUENCE [LARGE SCALE GENOMIC DNA]</scope>
    <source>
        <strain evidence="3">SXYL134</strain>
    </source>
</reference>
<accession>A0A194VCB1</accession>
<evidence type="ECO:0000313" key="3">
    <source>
        <dbReference type="Proteomes" id="UP000078576"/>
    </source>
</evidence>
<evidence type="ECO:0000256" key="1">
    <source>
        <dbReference type="SAM" id="MobiDB-lite"/>
    </source>
</evidence>
<proteinExistence type="predicted"/>
<dbReference type="Proteomes" id="UP000078576">
    <property type="component" value="Unassembled WGS sequence"/>
</dbReference>
<keyword evidence="3" id="KW-1185">Reference proteome</keyword>
<dbReference type="AlphaFoldDB" id="A0A194VCB1"/>
<feature type="compositionally biased region" description="Low complexity" evidence="1">
    <location>
        <begin position="16"/>
        <end position="25"/>
    </location>
</feature>